<keyword evidence="7" id="KW-0472">Membrane</keyword>
<feature type="region of interest" description="Disordered" evidence="9">
    <location>
        <begin position="51"/>
        <end position="79"/>
    </location>
</feature>
<dbReference type="GO" id="GO:0009279">
    <property type="term" value="C:cell outer membrane"/>
    <property type="evidence" value="ECO:0007669"/>
    <property type="project" value="UniProtKB-SubCell"/>
</dbReference>
<dbReference type="Gene3D" id="2.40.160.50">
    <property type="entry name" value="membrane protein fhac: a member of the omp85/tpsb transporter family"/>
    <property type="match status" value="1"/>
</dbReference>
<dbReference type="Pfam" id="PF17287">
    <property type="entry name" value="POTRA_3"/>
    <property type="match status" value="1"/>
</dbReference>
<keyword evidence="10" id="KW-0732">Signal</keyword>
<keyword evidence="13" id="KW-1185">Reference proteome</keyword>
<dbReference type="GO" id="GO:0046819">
    <property type="term" value="P:protein secretion by the type V secretion system"/>
    <property type="evidence" value="ECO:0007669"/>
    <property type="project" value="TreeGrafter"/>
</dbReference>
<dbReference type="Pfam" id="PF08479">
    <property type="entry name" value="POTRA_2"/>
    <property type="match status" value="1"/>
</dbReference>
<evidence type="ECO:0000256" key="7">
    <source>
        <dbReference type="ARBA" id="ARBA00023136"/>
    </source>
</evidence>
<dbReference type="PROSITE" id="PS51779">
    <property type="entry name" value="POTRA"/>
    <property type="match status" value="1"/>
</dbReference>
<organism evidence="12 13">
    <name type="scientific">Conchiformibius kuhniae</name>
    <dbReference type="NCBI Taxonomy" id="211502"/>
    <lineage>
        <taxon>Bacteria</taxon>
        <taxon>Pseudomonadati</taxon>
        <taxon>Pseudomonadota</taxon>
        <taxon>Betaproteobacteria</taxon>
        <taxon>Neisseriales</taxon>
        <taxon>Neisseriaceae</taxon>
        <taxon>Conchiformibius</taxon>
    </lineage>
</organism>
<dbReference type="PIRSF" id="PIRSF029745">
    <property type="entry name" value="FhaC"/>
    <property type="match status" value="1"/>
</dbReference>
<dbReference type="AlphaFoldDB" id="A0A8T9MXX4"/>
<sequence>MKRTDTLFSALLLSATAAHAANVPPPNPAADDVRENLREIRQIEETLREDAAWSMQQAQPETPAPAATPDAPAPDRSGECLNYRSVTIEGIKLIDDKAFQQKLTECVSQNSLNALSRDIVAAYIKKGYVHTGIDFIEHPENQTLTINVKEGRIRKITGKSRTVNTDTLFPQHKGKPLNVHYLEQGIEQANKLGGNNVSMDIYPHDDGSATVALQNHAGKGVFGSVSLDNRGNKPNVAVARVQLGIDSPLGLSDSVYLGGYSNVRPDGERYSRGGNVFYSVPYGAWTFSGYGGLSKSQSVTRFSSGTKLAYRSKTVTAGVKGEKTVSRGQKHLGAVYAGADYANVASEFGGSRIKMQSPKLATLQVGASHTKMLEKGIWLNDVNVEVGTRALGAKDSPQSPFTARYVRVALQSDLSQNRRAGNWLLRNKHRLTAQYSPQDLYATKQFALSDRSAVRGFKTLSLNGNSGIALNNTLSARRQSANGLYAEPYAGADLGLAKDRESRYTGYGVAAGINIGYKHHWQFSLESARGFLRAKSGSKRREEQISASFRVTF</sequence>
<reference evidence="12" key="2">
    <citation type="submission" date="2024-09" db="EMBL/GenBank/DDBJ databases">
        <authorList>
            <person name="Veyrier F.J."/>
        </authorList>
    </citation>
    <scope>NUCLEOTIDE SEQUENCE</scope>
    <source>
        <strain evidence="12">17694</strain>
    </source>
</reference>
<evidence type="ECO:0000256" key="1">
    <source>
        <dbReference type="ARBA" id="ARBA00004442"/>
    </source>
</evidence>
<dbReference type="KEGG" id="ckh:LVJ77_03430"/>
<dbReference type="PANTHER" id="PTHR34597">
    <property type="entry name" value="SLR1661 PROTEIN"/>
    <property type="match status" value="1"/>
</dbReference>
<keyword evidence="6" id="KW-0653">Protein transport</keyword>
<keyword evidence="8" id="KW-0998">Cell outer membrane</keyword>
<evidence type="ECO:0000256" key="6">
    <source>
        <dbReference type="ARBA" id="ARBA00022927"/>
    </source>
</evidence>
<evidence type="ECO:0000256" key="2">
    <source>
        <dbReference type="ARBA" id="ARBA00009055"/>
    </source>
</evidence>
<evidence type="ECO:0000256" key="8">
    <source>
        <dbReference type="ARBA" id="ARBA00023237"/>
    </source>
</evidence>
<dbReference type="Gene3D" id="3.10.20.310">
    <property type="entry name" value="membrane protein fhac"/>
    <property type="match status" value="1"/>
</dbReference>
<dbReference type="InterPro" id="IPR013686">
    <property type="entry name" value="Polypept-transport_assoc_ShlB"/>
</dbReference>
<keyword evidence="3" id="KW-0813">Transport</keyword>
<dbReference type="InterPro" id="IPR005565">
    <property type="entry name" value="Hemolysn_activator_HlyB_C"/>
</dbReference>
<dbReference type="InterPro" id="IPR051544">
    <property type="entry name" value="TPS_OM_transporter"/>
</dbReference>
<evidence type="ECO:0000313" key="12">
    <source>
        <dbReference type="EMBL" id="UOP05276.1"/>
    </source>
</evidence>
<evidence type="ECO:0000259" key="11">
    <source>
        <dbReference type="PROSITE" id="PS51779"/>
    </source>
</evidence>
<dbReference type="PANTHER" id="PTHR34597:SF3">
    <property type="entry name" value="OUTER MEMBRANE TRANSPORTER CDIB"/>
    <property type="match status" value="1"/>
</dbReference>
<dbReference type="EMBL" id="CP091521">
    <property type="protein sequence ID" value="UOP05276.1"/>
    <property type="molecule type" value="Genomic_DNA"/>
</dbReference>
<keyword evidence="5" id="KW-0812">Transmembrane</keyword>
<dbReference type="InterPro" id="IPR027282">
    <property type="entry name" value="TPS"/>
</dbReference>
<dbReference type="GO" id="GO:0098046">
    <property type="term" value="C:type V protein secretion system complex"/>
    <property type="evidence" value="ECO:0007669"/>
    <property type="project" value="TreeGrafter"/>
</dbReference>
<comment type="subcellular location">
    <subcellularLocation>
        <location evidence="1">Cell outer membrane</location>
    </subcellularLocation>
</comment>
<evidence type="ECO:0000313" key="13">
    <source>
        <dbReference type="Proteomes" id="UP000831534"/>
    </source>
</evidence>
<evidence type="ECO:0000256" key="5">
    <source>
        <dbReference type="ARBA" id="ARBA00022692"/>
    </source>
</evidence>
<protein>
    <submittedName>
        <fullName evidence="12">ShlB/FhaC/HecB family hemolysin secretion/activation protein</fullName>
    </submittedName>
</protein>
<comment type="similarity">
    <text evidence="2">Belongs to the TPS (TC 1.B.20) family.</text>
</comment>
<evidence type="ECO:0000256" key="9">
    <source>
        <dbReference type="SAM" id="MobiDB-lite"/>
    </source>
</evidence>
<evidence type="ECO:0000256" key="10">
    <source>
        <dbReference type="SAM" id="SignalP"/>
    </source>
</evidence>
<gene>
    <name evidence="12" type="ORF">LVJ77_03430</name>
</gene>
<dbReference type="InterPro" id="IPR034746">
    <property type="entry name" value="POTRA"/>
</dbReference>
<keyword evidence="4" id="KW-1134">Transmembrane beta strand</keyword>
<dbReference type="Proteomes" id="UP000831534">
    <property type="component" value="Chromosome"/>
</dbReference>
<feature type="domain" description="POTRA" evidence="11">
    <location>
        <begin position="81"/>
        <end position="151"/>
    </location>
</feature>
<evidence type="ECO:0000256" key="3">
    <source>
        <dbReference type="ARBA" id="ARBA00022448"/>
    </source>
</evidence>
<reference evidence="12" key="1">
    <citation type="journal article" date="2022" name="Res Sq">
        <title>Evolution of multicellular longitudinally dividing oral cavity symbionts (Neisseriaceae).</title>
        <authorList>
            <person name="Nyongesa S."/>
            <person name="Weber P."/>
            <person name="Bernet E."/>
            <person name="Pullido F."/>
            <person name="Nieckarz M."/>
            <person name="Delaby M."/>
            <person name="Nieves C."/>
            <person name="Viehboeck T."/>
            <person name="Krause N."/>
            <person name="Rivera-Millot A."/>
            <person name="Nakamura A."/>
            <person name="Vischer N."/>
            <person name="VanNieuwenhze M."/>
            <person name="Brun Y."/>
            <person name="Cava F."/>
            <person name="Bulgheresi S."/>
            <person name="Veyrier F."/>
        </authorList>
    </citation>
    <scope>NUCLEOTIDE SEQUENCE</scope>
    <source>
        <strain evidence="12">17694</strain>
    </source>
</reference>
<dbReference type="RefSeq" id="WP_027008632.1">
    <property type="nucleotide sequence ID" value="NZ_CP091521.1"/>
</dbReference>
<evidence type="ECO:0000256" key="4">
    <source>
        <dbReference type="ARBA" id="ARBA00022452"/>
    </source>
</evidence>
<name>A0A8T9MXX4_9NEIS</name>
<feature type="signal peptide" evidence="10">
    <location>
        <begin position="1"/>
        <end position="20"/>
    </location>
</feature>
<dbReference type="InterPro" id="IPR035251">
    <property type="entry name" value="ShlB_POTRA"/>
</dbReference>
<accession>A0A8T9MXX4</accession>
<feature type="compositionally biased region" description="Low complexity" evidence="9">
    <location>
        <begin position="56"/>
        <end position="70"/>
    </location>
</feature>
<feature type="chain" id="PRO_5035910909" evidence="10">
    <location>
        <begin position="21"/>
        <end position="553"/>
    </location>
</feature>
<proteinExistence type="inferred from homology"/>
<dbReference type="GO" id="GO:0008320">
    <property type="term" value="F:protein transmembrane transporter activity"/>
    <property type="evidence" value="ECO:0007669"/>
    <property type="project" value="TreeGrafter"/>
</dbReference>
<dbReference type="Pfam" id="PF03865">
    <property type="entry name" value="ShlB"/>
    <property type="match status" value="1"/>
</dbReference>